<dbReference type="GO" id="GO:0042438">
    <property type="term" value="P:melanin biosynthetic process"/>
    <property type="evidence" value="ECO:0007669"/>
    <property type="project" value="UniProtKB-KW"/>
</dbReference>
<evidence type="ECO:0000256" key="4">
    <source>
        <dbReference type="ARBA" id="ARBA00022723"/>
    </source>
</evidence>
<dbReference type="SUPFAM" id="SSF48056">
    <property type="entry name" value="Di-copper centre-containing domain"/>
    <property type="match status" value="1"/>
</dbReference>
<dbReference type="PROSITE" id="PS00497">
    <property type="entry name" value="TYROSINASE_1"/>
    <property type="match status" value="1"/>
</dbReference>
<protein>
    <recommendedName>
        <fullName evidence="3">tyrosinase</fullName>
        <ecNumber evidence="3">1.14.18.1</ecNumber>
    </recommendedName>
</protein>
<keyword evidence="4" id="KW-0479">Metal-binding</keyword>
<proteinExistence type="inferred from homology"/>
<evidence type="ECO:0000256" key="5">
    <source>
        <dbReference type="ARBA" id="ARBA00023002"/>
    </source>
</evidence>
<evidence type="ECO:0000256" key="1">
    <source>
        <dbReference type="ARBA" id="ARBA00001973"/>
    </source>
</evidence>
<comment type="cofactor">
    <cofactor evidence="1">
        <name>Cu(2+)</name>
        <dbReference type="ChEBI" id="CHEBI:29036"/>
    </cofactor>
</comment>
<keyword evidence="11" id="KW-0732">Signal</keyword>
<evidence type="ECO:0000259" key="13">
    <source>
        <dbReference type="PROSITE" id="PS00498"/>
    </source>
</evidence>
<reference evidence="14" key="1">
    <citation type="submission" date="2021-03" db="EMBL/GenBank/DDBJ databases">
        <authorList>
            <person name="Tagirdzhanova G."/>
        </authorList>
    </citation>
    <scope>NUCLEOTIDE SEQUENCE</scope>
</reference>
<comment type="caution">
    <text evidence="14">The sequence shown here is derived from an EMBL/GenBank/DDBJ whole genome shotgun (WGS) entry which is preliminary data.</text>
</comment>
<keyword evidence="15" id="KW-1185">Reference proteome</keyword>
<dbReference type="PRINTS" id="PR00092">
    <property type="entry name" value="TYROSINASE"/>
</dbReference>
<accession>A0A8H3G324</accession>
<evidence type="ECO:0000256" key="3">
    <source>
        <dbReference type="ARBA" id="ARBA00011906"/>
    </source>
</evidence>
<evidence type="ECO:0000256" key="9">
    <source>
        <dbReference type="ARBA" id="ARBA00048233"/>
    </source>
</evidence>
<dbReference type="GO" id="GO:0004503">
    <property type="term" value="F:tyrosinase activity"/>
    <property type="evidence" value="ECO:0007669"/>
    <property type="project" value="UniProtKB-EC"/>
</dbReference>
<dbReference type="Gene3D" id="1.10.1280.10">
    <property type="entry name" value="Di-copper center containing domain from catechol oxidase"/>
    <property type="match status" value="1"/>
</dbReference>
<name>A0A8H3G324_9LECA</name>
<comment type="catalytic activity">
    <reaction evidence="9">
        <text>2 L-dopa + O2 = 2 L-dopaquinone + 2 H2O</text>
        <dbReference type="Rhea" id="RHEA:34287"/>
        <dbReference type="ChEBI" id="CHEBI:15377"/>
        <dbReference type="ChEBI" id="CHEBI:15379"/>
        <dbReference type="ChEBI" id="CHEBI:57504"/>
        <dbReference type="ChEBI" id="CHEBI:57924"/>
        <dbReference type="EC" id="1.14.18.1"/>
    </reaction>
</comment>
<keyword evidence="6" id="KW-0186">Copper</keyword>
<dbReference type="Proteomes" id="UP000664203">
    <property type="component" value="Unassembled WGS sequence"/>
</dbReference>
<evidence type="ECO:0000256" key="7">
    <source>
        <dbReference type="ARBA" id="ARBA00023033"/>
    </source>
</evidence>
<evidence type="ECO:0000256" key="6">
    <source>
        <dbReference type="ARBA" id="ARBA00023008"/>
    </source>
</evidence>
<comment type="catalytic activity">
    <reaction evidence="10">
        <text>L-tyrosine + O2 = L-dopaquinone + H2O</text>
        <dbReference type="Rhea" id="RHEA:18117"/>
        <dbReference type="ChEBI" id="CHEBI:15377"/>
        <dbReference type="ChEBI" id="CHEBI:15379"/>
        <dbReference type="ChEBI" id="CHEBI:57924"/>
        <dbReference type="ChEBI" id="CHEBI:58315"/>
        <dbReference type="EC" id="1.14.18.1"/>
    </reaction>
</comment>
<dbReference type="Pfam" id="PF18132">
    <property type="entry name" value="Tyrosinase_C"/>
    <property type="match status" value="1"/>
</dbReference>
<dbReference type="AlphaFoldDB" id="A0A8H3G324"/>
<dbReference type="PANTHER" id="PTHR11474">
    <property type="entry name" value="TYROSINASE FAMILY MEMBER"/>
    <property type="match status" value="1"/>
</dbReference>
<dbReference type="Pfam" id="PF00264">
    <property type="entry name" value="Tyrosinase"/>
    <property type="match status" value="1"/>
</dbReference>
<evidence type="ECO:0000256" key="11">
    <source>
        <dbReference type="SAM" id="SignalP"/>
    </source>
</evidence>
<keyword evidence="5" id="KW-0560">Oxidoreductase</keyword>
<organism evidence="14 15">
    <name type="scientific">Alectoria fallacina</name>
    <dbReference type="NCBI Taxonomy" id="1903189"/>
    <lineage>
        <taxon>Eukaryota</taxon>
        <taxon>Fungi</taxon>
        <taxon>Dikarya</taxon>
        <taxon>Ascomycota</taxon>
        <taxon>Pezizomycotina</taxon>
        <taxon>Lecanoromycetes</taxon>
        <taxon>OSLEUM clade</taxon>
        <taxon>Lecanoromycetidae</taxon>
        <taxon>Lecanorales</taxon>
        <taxon>Lecanorineae</taxon>
        <taxon>Parmeliaceae</taxon>
        <taxon>Alectoria</taxon>
    </lineage>
</organism>
<feature type="domain" description="Tyrosinase copper-binding" evidence="13">
    <location>
        <begin position="298"/>
        <end position="309"/>
    </location>
</feature>
<evidence type="ECO:0000256" key="2">
    <source>
        <dbReference type="ARBA" id="ARBA00009928"/>
    </source>
</evidence>
<feature type="domain" description="Tyrosinase copper-binding" evidence="12">
    <location>
        <begin position="103"/>
        <end position="120"/>
    </location>
</feature>
<dbReference type="InterPro" id="IPR050316">
    <property type="entry name" value="Tyrosinase/Hemocyanin"/>
</dbReference>
<keyword evidence="7" id="KW-0503">Monooxygenase</keyword>
<dbReference type="InterPro" id="IPR041640">
    <property type="entry name" value="Tyrosinase_C"/>
</dbReference>
<sequence>MALLNHIPFVIAICLASLANAVAIIGPQGGVNTVTGQRPFRQEFSTFKNSGPAFDLYILSLQQFQQQNQSALLSYYQVGGIHGRPYIAWDVVQGLYQAGYCTHSSILFPSWHRPYVALFEQILWNYAQQIAATYPAAQRSQYQAAATTLRIPYWDWALNTTMPDLVNSPMISVNSPHGVMNIVNPLYNYTFHPQPSAADFPPSDGLIAEYHSTVRYPSSSGQSQPVLANLRLEANAQVIQDATYQLIADQSNYAPFSNAGYTDSRGGSYNSLENMHNAIHSLVGSGGHMSFIPYAGFDPIFWLHHANVDRLFAIRQAIYPSSYTTAEVDAEGTFTNAPGETEDINTPLTPFHSDSVGTLYTSATVRSTRPFGYAYPEVVDWGFNASQLSSNARTALNKLYNPTGSISTRSLFSKRDNPTAPYMNATEYQYYVNIRVPKAALNRPFFIHFFLGSVPPTSDTWSFAPTLIGSQSILYYPPASNITAPNLTSRLSYGQIPLNHALLRDLTSLDPHTVVPLLEQQLNWAVQDFGDQPVTTADVEGLKIFVVGRVVRQRGREDGFPGYGRYRIYRTATKGKVGALPDGEGW</sequence>
<dbReference type="InterPro" id="IPR002227">
    <property type="entry name" value="Tyrosinase_Cu-bd"/>
</dbReference>
<dbReference type="GO" id="GO:0046872">
    <property type="term" value="F:metal ion binding"/>
    <property type="evidence" value="ECO:0007669"/>
    <property type="project" value="UniProtKB-KW"/>
</dbReference>
<dbReference type="PROSITE" id="PS00498">
    <property type="entry name" value="TYROSINASE_2"/>
    <property type="match status" value="1"/>
</dbReference>
<gene>
    <name evidence="14" type="ORF">ALECFALPRED_006361</name>
</gene>
<dbReference type="PANTHER" id="PTHR11474:SF76">
    <property type="entry name" value="SHKT DOMAIN-CONTAINING PROTEIN"/>
    <property type="match status" value="1"/>
</dbReference>
<keyword evidence="8" id="KW-0470">Melanin biosynthesis</keyword>
<dbReference type="EC" id="1.14.18.1" evidence="3"/>
<feature type="chain" id="PRO_5034621224" description="tyrosinase" evidence="11">
    <location>
        <begin position="22"/>
        <end position="586"/>
    </location>
</feature>
<evidence type="ECO:0000259" key="12">
    <source>
        <dbReference type="PROSITE" id="PS00497"/>
    </source>
</evidence>
<dbReference type="OrthoDB" id="1658288at2759"/>
<dbReference type="InterPro" id="IPR008922">
    <property type="entry name" value="Di-copper_centre_dom_sf"/>
</dbReference>
<feature type="signal peptide" evidence="11">
    <location>
        <begin position="1"/>
        <end position="21"/>
    </location>
</feature>
<evidence type="ECO:0000313" key="15">
    <source>
        <dbReference type="Proteomes" id="UP000664203"/>
    </source>
</evidence>
<comment type="similarity">
    <text evidence="2">Belongs to the tyrosinase family.</text>
</comment>
<evidence type="ECO:0000256" key="8">
    <source>
        <dbReference type="ARBA" id="ARBA00023101"/>
    </source>
</evidence>
<evidence type="ECO:0000256" key="10">
    <source>
        <dbReference type="ARBA" id="ARBA00048881"/>
    </source>
</evidence>
<dbReference type="EMBL" id="CAJPDR010000404">
    <property type="protein sequence ID" value="CAF9935311.1"/>
    <property type="molecule type" value="Genomic_DNA"/>
</dbReference>
<dbReference type="Gene3D" id="2.60.310.20">
    <property type="match status" value="1"/>
</dbReference>
<evidence type="ECO:0000313" key="14">
    <source>
        <dbReference type="EMBL" id="CAF9935311.1"/>
    </source>
</evidence>